<keyword evidence="3" id="KW-1185">Reference proteome</keyword>
<evidence type="ECO:0000256" key="1">
    <source>
        <dbReference type="SAM" id="MobiDB-lite"/>
    </source>
</evidence>
<dbReference type="EMBL" id="CASHTH010003185">
    <property type="protein sequence ID" value="CAI8041384.1"/>
    <property type="molecule type" value="Genomic_DNA"/>
</dbReference>
<accession>A0AA35T524</accession>
<evidence type="ECO:0000313" key="3">
    <source>
        <dbReference type="Proteomes" id="UP001174909"/>
    </source>
</evidence>
<comment type="caution">
    <text evidence="2">The sequence shown here is derived from an EMBL/GenBank/DDBJ whole genome shotgun (WGS) entry which is preliminary data.</text>
</comment>
<evidence type="ECO:0000313" key="2">
    <source>
        <dbReference type="EMBL" id="CAI8041384.1"/>
    </source>
</evidence>
<organism evidence="2 3">
    <name type="scientific">Geodia barretti</name>
    <name type="common">Barrett's horny sponge</name>
    <dbReference type="NCBI Taxonomy" id="519541"/>
    <lineage>
        <taxon>Eukaryota</taxon>
        <taxon>Metazoa</taxon>
        <taxon>Porifera</taxon>
        <taxon>Demospongiae</taxon>
        <taxon>Heteroscleromorpha</taxon>
        <taxon>Tetractinellida</taxon>
        <taxon>Astrophorina</taxon>
        <taxon>Geodiidae</taxon>
        <taxon>Geodia</taxon>
    </lineage>
</organism>
<proteinExistence type="predicted"/>
<feature type="region of interest" description="Disordered" evidence="1">
    <location>
        <begin position="1"/>
        <end position="38"/>
    </location>
</feature>
<protein>
    <submittedName>
        <fullName evidence="2">Uncharacterized protein</fullName>
    </submittedName>
</protein>
<reference evidence="2" key="1">
    <citation type="submission" date="2023-03" db="EMBL/GenBank/DDBJ databases">
        <authorList>
            <person name="Steffen K."/>
            <person name="Cardenas P."/>
        </authorList>
    </citation>
    <scope>NUCLEOTIDE SEQUENCE</scope>
</reference>
<gene>
    <name evidence="2" type="ORF">GBAR_LOCUS23015</name>
</gene>
<feature type="compositionally biased region" description="Polar residues" evidence="1">
    <location>
        <begin position="9"/>
        <end position="19"/>
    </location>
</feature>
<dbReference type="Proteomes" id="UP001174909">
    <property type="component" value="Unassembled WGS sequence"/>
</dbReference>
<dbReference type="AlphaFoldDB" id="A0AA35T524"/>
<name>A0AA35T524_GEOBA</name>
<sequence length="38" mass="3927">MVAMASGYQPPSVSTTIGRKSTPAARQDGCSDDGKLKD</sequence>